<keyword evidence="3" id="KW-1185">Reference proteome</keyword>
<dbReference type="RefSeq" id="WP_284874609.1">
    <property type="nucleotide sequence ID" value="NZ_CP126970.1"/>
</dbReference>
<protein>
    <submittedName>
        <fullName evidence="2">Uncharacterized protein</fullName>
    </submittedName>
</protein>
<evidence type="ECO:0000256" key="1">
    <source>
        <dbReference type="SAM" id="MobiDB-lite"/>
    </source>
</evidence>
<feature type="region of interest" description="Disordered" evidence="1">
    <location>
        <begin position="1"/>
        <end position="56"/>
    </location>
</feature>
<organism evidence="2 3">
    <name type="scientific">Corynebacterium suedekumii</name>
    <dbReference type="NCBI Taxonomy" id="3049801"/>
    <lineage>
        <taxon>Bacteria</taxon>
        <taxon>Bacillati</taxon>
        <taxon>Actinomycetota</taxon>
        <taxon>Actinomycetes</taxon>
        <taxon>Mycobacteriales</taxon>
        <taxon>Corynebacteriaceae</taxon>
        <taxon>Corynebacterium</taxon>
    </lineage>
</organism>
<proteinExistence type="predicted"/>
<name>A0ABY8VK50_9CORY</name>
<feature type="compositionally biased region" description="Basic and acidic residues" evidence="1">
    <location>
        <begin position="14"/>
        <end position="39"/>
    </location>
</feature>
<dbReference type="EMBL" id="CP126970">
    <property type="protein sequence ID" value="WIM70016.1"/>
    <property type="molecule type" value="Genomic_DNA"/>
</dbReference>
<evidence type="ECO:0000313" key="3">
    <source>
        <dbReference type="Proteomes" id="UP001238805"/>
    </source>
</evidence>
<gene>
    <name evidence="2" type="ORF">QP029_12625</name>
</gene>
<sequence length="56" mass="6547">MTEEQWQARRARRRADDYALLDPDREPSLQDHDVEDTGRSVRARNGGLPGTGRRRR</sequence>
<reference evidence="2 3" key="1">
    <citation type="submission" date="2023-05" db="EMBL/GenBank/DDBJ databases">
        <title>Corynebacterium suedekumii sp. nov. and Corynebacterium breve sp. nov. isolated from raw cow's milk.</title>
        <authorList>
            <person name="Baer M.K."/>
            <person name="Mehl L."/>
            <person name="Hellmuth R."/>
            <person name="Marke G."/>
            <person name="Lipski A."/>
        </authorList>
    </citation>
    <scope>NUCLEOTIDE SEQUENCE [LARGE SCALE GENOMIC DNA]</scope>
    <source>
        <strain evidence="2 3">LM112</strain>
    </source>
</reference>
<accession>A0ABY8VK50</accession>
<evidence type="ECO:0000313" key="2">
    <source>
        <dbReference type="EMBL" id="WIM70016.1"/>
    </source>
</evidence>
<dbReference type="Proteomes" id="UP001238805">
    <property type="component" value="Chromosome"/>
</dbReference>